<dbReference type="EMBL" id="KZ293706">
    <property type="protein sequence ID" value="PBK83454.1"/>
    <property type="molecule type" value="Genomic_DNA"/>
</dbReference>
<evidence type="ECO:0000256" key="6">
    <source>
        <dbReference type="SAM" id="MobiDB-lite"/>
    </source>
</evidence>
<proteinExistence type="predicted"/>
<protein>
    <submittedName>
        <fullName evidence="8">Kinase-like protein</fullName>
    </submittedName>
</protein>
<keyword evidence="1" id="KW-0723">Serine/threonine-protein kinase</keyword>
<keyword evidence="4 8" id="KW-0418">Kinase</keyword>
<dbReference type="Gene3D" id="1.10.510.10">
    <property type="entry name" value="Transferase(Phosphotransferase) domain 1"/>
    <property type="match status" value="1"/>
</dbReference>
<dbReference type="STRING" id="47427.A0A2H3CPY2"/>
<dbReference type="PROSITE" id="PS50011">
    <property type="entry name" value="PROTEIN_KINASE_DOM"/>
    <property type="match status" value="1"/>
</dbReference>
<dbReference type="Pfam" id="PF00069">
    <property type="entry name" value="Pkinase"/>
    <property type="match status" value="1"/>
</dbReference>
<sequence>MHDESSKPDLFGTLLNDRLLFMRCLGTGSFDTVYCTIDVTSRKHDPACIAVKCLRIPEHGSFKEDLQEREFFSHIILLLLTYMFHDIVTEGYFAQRTDRVKVSFLHLLDAATVINAFLADFGLAMLESYSDEHRCGSWEYMSPECIGKEFGFRGKPYSTRADDTYALGVLLLNMTTARSSWEVAKRKDKCFEAYLTNNDYFLAVLPISEGANSIFKKIFDLDPSSRISPPELRSEIVALNTFFSPAQDPVTSESMPLRPDKTSPRNSACLRRSGISMQPALSSRGIGLLSITPS</sequence>
<evidence type="ECO:0000313" key="8">
    <source>
        <dbReference type="EMBL" id="PBK83454.1"/>
    </source>
</evidence>
<keyword evidence="9" id="KW-1185">Reference proteome</keyword>
<keyword evidence="3" id="KW-0547">Nucleotide-binding</keyword>
<evidence type="ECO:0000256" key="1">
    <source>
        <dbReference type="ARBA" id="ARBA00022527"/>
    </source>
</evidence>
<dbReference type="InParanoid" id="A0A2H3CPY2"/>
<evidence type="ECO:0000256" key="2">
    <source>
        <dbReference type="ARBA" id="ARBA00022679"/>
    </source>
</evidence>
<evidence type="ECO:0000256" key="3">
    <source>
        <dbReference type="ARBA" id="ARBA00022741"/>
    </source>
</evidence>
<feature type="domain" description="Protein kinase" evidence="7">
    <location>
        <begin position="1"/>
        <end position="243"/>
    </location>
</feature>
<evidence type="ECO:0000256" key="5">
    <source>
        <dbReference type="ARBA" id="ARBA00022840"/>
    </source>
</evidence>
<organism evidence="8 9">
    <name type="scientific">Armillaria gallica</name>
    <name type="common">Bulbous honey fungus</name>
    <name type="synonym">Armillaria bulbosa</name>
    <dbReference type="NCBI Taxonomy" id="47427"/>
    <lineage>
        <taxon>Eukaryota</taxon>
        <taxon>Fungi</taxon>
        <taxon>Dikarya</taxon>
        <taxon>Basidiomycota</taxon>
        <taxon>Agaricomycotina</taxon>
        <taxon>Agaricomycetes</taxon>
        <taxon>Agaricomycetidae</taxon>
        <taxon>Agaricales</taxon>
        <taxon>Marasmiineae</taxon>
        <taxon>Physalacriaceae</taxon>
        <taxon>Armillaria</taxon>
    </lineage>
</organism>
<name>A0A2H3CPY2_ARMGA</name>
<gene>
    <name evidence="8" type="ORF">ARMGADRAFT_1089298</name>
</gene>
<reference evidence="9" key="1">
    <citation type="journal article" date="2017" name="Nat. Ecol. Evol.">
        <title>Genome expansion and lineage-specific genetic innovations in the forest pathogenic fungi Armillaria.</title>
        <authorList>
            <person name="Sipos G."/>
            <person name="Prasanna A.N."/>
            <person name="Walter M.C."/>
            <person name="O'Connor E."/>
            <person name="Balint B."/>
            <person name="Krizsan K."/>
            <person name="Kiss B."/>
            <person name="Hess J."/>
            <person name="Varga T."/>
            <person name="Slot J."/>
            <person name="Riley R."/>
            <person name="Boka B."/>
            <person name="Rigling D."/>
            <person name="Barry K."/>
            <person name="Lee J."/>
            <person name="Mihaltcheva S."/>
            <person name="LaButti K."/>
            <person name="Lipzen A."/>
            <person name="Waldron R."/>
            <person name="Moloney N.M."/>
            <person name="Sperisen C."/>
            <person name="Kredics L."/>
            <person name="Vagvoelgyi C."/>
            <person name="Patrignani A."/>
            <person name="Fitzpatrick D."/>
            <person name="Nagy I."/>
            <person name="Doyle S."/>
            <person name="Anderson J.B."/>
            <person name="Grigoriev I.V."/>
            <person name="Gueldener U."/>
            <person name="Muensterkoetter M."/>
            <person name="Nagy L.G."/>
        </authorList>
    </citation>
    <scope>NUCLEOTIDE SEQUENCE [LARGE SCALE GENOMIC DNA]</scope>
    <source>
        <strain evidence="9">Ar21-2</strain>
    </source>
</reference>
<feature type="region of interest" description="Disordered" evidence="6">
    <location>
        <begin position="249"/>
        <end position="268"/>
    </location>
</feature>
<evidence type="ECO:0000313" key="9">
    <source>
        <dbReference type="Proteomes" id="UP000217790"/>
    </source>
</evidence>
<dbReference type="SMART" id="SM00220">
    <property type="entry name" value="S_TKc"/>
    <property type="match status" value="1"/>
</dbReference>
<dbReference type="PANTHER" id="PTHR24351">
    <property type="entry name" value="RIBOSOMAL PROTEIN S6 KINASE"/>
    <property type="match status" value="1"/>
</dbReference>
<dbReference type="InterPro" id="IPR000719">
    <property type="entry name" value="Prot_kinase_dom"/>
</dbReference>
<keyword evidence="2" id="KW-0808">Transferase</keyword>
<evidence type="ECO:0000259" key="7">
    <source>
        <dbReference type="PROSITE" id="PS50011"/>
    </source>
</evidence>
<dbReference type="SUPFAM" id="SSF56112">
    <property type="entry name" value="Protein kinase-like (PK-like)"/>
    <property type="match status" value="1"/>
</dbReference>
<dbReference type="FunCoup" id="A0A2H3CPY2">
    <property type="interactions" value="317"/>
</dbReference>
<dbReference type="InterPro" id="IPR011009">
    <property type="entry name" value="Kinase-like_dom_sf"/>
</dbReference>
<accession>A0A2H3CPY2</accession>
<dbReference type="GO" id="GO:0005524">
    <property type="term" value="F:ATP binding"/>
    <property type="evidence" value="ECO:0007669"/>
    <property type="project" value="UniProtKB-KW"/>
</dbReference>
<keyword evidence="5" id="KW-0067">ATP-binding</keyword>
<dbReference type="GO" id="GO:0004674">
    <property type="term" value="F:protein serine/threonine kinase activity"/>
    <property type="evidence" value="ECO:0007669"/>
    <property type="project" value="UniProtKB-KW"/>
</dbReference>
<dbReference type="AlphaFoldDB" id="A0A2H3CPY2"/>
<dbReference type="Proteomes" id="UP000217790">
    <property type="component" value="Unassembled WGS sequence"/>
</dbReference>
<dbReference type="OrthoDB" id="541276at2759"/>
<evidence type="ECO:0000256" key="4">
    <source>
        <dbReference type="ARBA" id="ARBA00022777"/>
    </source>
</evidence>